<evidence type="ECO:0000313" key="1">
    <source>
        <dbReference type="EMBL" id="KAL2730433.1"/>
    </source>
</evidence>
<organism evidence="1 2">
    <name type="scientific">Vespula maculifrons</name>
    <name type="common">Eastern yellow jacket</name>
    <name type="synonym">Wasp</name>
    <dbReference type="NCBI Taxonomy" id="7453"/>
    <lineage>
        <taxon>Eukaryota</taxon>
        <taxon>Metazoa</taxon>
        <taxon>Ecdysozoa</taxon>
        <taxon>Arthropoda</taxon>
        <taxon>Hexapoda</taxon>
        <taxon>Insecta</taxon>
        <taxon>Pterygota</taxon>
        <taxon>Neoptera</taxon>
        <taxon>Endopterygota</taxon>
        <taxon>Hymenoptera</taxon>
        <taxon>Apocrita</taxon>
        <taxon>Aculeata</taxon>
        <taxon>Vespoidea</taxon>
        <taxon>Vespidae</taxon>
        <taxon>Vespinae</taxon>
        <taxon>Vespula</taxon>
    </lineage>
</organism>
<proteinExistence type="predicted"/>
<dbReference type="Proteomes" id="UP001607303">
    <property type="component" value="Unassembled WGS sequence"/>
</dbReference>
<name>A0ABD2BCG4_VESMC</name>
<evidence type="ECO:0000313" key="2">
    <source>
        <dbReference type="Proteomes" id="UP001607303"/>
    </source>
</evidence>
<dbReference type="AlphaFoldDB" id="A0ABD2BCG4"/>
<accession>A0ABD2BCG4</accession>
<comment type="caution">
    <text evidence="1">The sequence shown here is derived from an EMBL/GenBank/DDBJ whole genome shotgun (WGS) entry which is preliminary data.</text>
</comment>
<sequence>MSLSNVPKPPLKKIQLDDRRTWSYKSEAANNQYRSDKTKTNTSCDCNYHHLSKDRIKPSRHLIAKALASKSVCGQAFLLASVSQAIKSRNLFQADSTGQWEDPSRVPTSDWSIGVPNNVFDFGFQRTSADITLNIASMKGDQPNTQSTKLYL</sequence>
<gene>
    <name evidence="1" type="ORF">V1477_016244</name>
</gene>
<protein>
    <submittedName>
        <fullName evidence="1">Uncharacterized protein</fullName>
    </submittedName>
</protein>
<reference evidence="1 2" key="1">
    <citation type="journal article" date="2024" name="Ann. Entomol. Soc. Am.">
        <title>Genomic analyses of the southern and eastern yellowjacket wasps (Hymenoptera: Vespidae) reveal evolutionary signatures of social life.</title>
        <authorList>
            <person name="Catto M.A."/>
            <person name="Caine P.B."/>
            <person name="Orr S.E."/>
            <person name="Hunt B.G."/>
            <person name="Goodisman M.A.D."/>
        </authorList>
    </citation>
    <scope>NUCLEOTIDE SEQUENCE [LARGE SCALE GENOMIC DNA]</scope>
    <source>
        <strain evidence="1">232</strain>
        <tissue evidence="1">Head and thorax</tissue>
    </source>
</reference>
<dbReference type="EMBL" id="JAYRBN010000091">
    <property type="protein sequence ID" value="KAL2730433.1"/>
    <property type="molecule type" value="Genomic_DNA"/>
</dbReference>
<keyword evidence="2" id="KW-1185">Reference proteome</keyword>